<evidence type="ECO:0000256" key="2">
    <source>
        <dbReference type="ARBA" id="ARBA00022723"/>
    </source>
</evidence>
<organism evidence="6 7">
    <name type="scientific">Paenibacillus artemisiicola</name>
    <dbReference type="NCBI Taxonomy" id="1172618"/>
    <lineage>
        <taxon>Bacteria</taxon>
        <taxon>Bacillati</taxon>
        <taxon>Bacillota</taxon>
        <taxon>Bacilli</taxon>
        <taxon>Bacillales</taxon>
        <taxon>Paenibacillaceae</taxon>
        <taxon>Paenibacillus</taxon>
    </lineage>
</organism>
<dbReference type="Gene3D" id="1.20.1270.50">
    <property type="entry name" value="Glycoside hydrolase family 38, central domain"/>
    <property type="match status" value="1"/>
</dbReference>
<dbReference type="Gene3D" id="2.70.98.30">
    <property type="entry name" value="Golgi alpha-mannosidase II, domain 4"/>
    <property type="match status" value="1"/>
</dbReference>
<dbReference type="Pfam" id="PF01074">
    <property type="entry name" value="Glyco_hydro_38N"/>
    <property type="match status" value="1"/>
</dbReference>
<dbReference type="InterPro" id="IPR028995">
    <property type="entry name" value="Glyco_hydro_57/38_cen_sf"/>
</dbReference>
<dbReference type="InterPro" id="IPR011682">
    <property type="entry name" value="Glyco_hydro_38_C"/>
</dbReference>
<dbReference type="InterPro" id="IPR011330">
    <property type="entry name" value="Glyco_hydro/deAcase_b/a-brl"/>
</dbReference>
<dbReference type="Pfam" id="PF07748">
    <property type="entry name" value="Glyco_hydro_38C"/>
    <property type="match status" value="1"/>
</dbReference>
<keyword evidence="4" id="KW-0326">Glycosidase</keyword>
<dbReference type="SMART" id="SM00872">
    <property type="entry name" value="Alpha-mann_mid"/>
    <property type="match status" value="1"/>
</dbReference>
<dbReference type="RefSeq" id="WP_208848299.1">
    <property type="nucleotide sequence ID" value="NZ_JAGGDJ010000009.1"/>
</dbReference>
<sequence length="841" mass="95187">MANQSLPSRIHLIGNAHLDPVWLWQWQEGYAEIKATFRSALDRLNEYPEFVFTRSCAAYYRWIEENAPEMFEEIRARVAEGRWIIVGGWWIQPDCNLPSGESFARHGLYGQRYFQAKFGTTAKVGYNVDSFGHNAMLPQLLKKSGIDYYVFMRPDKQEKELERNLFWWESEDGSRVMTFRLSDSYSTSWGASLEDKIIKHADMGAVDGHAHMTFYGVGNHGGGPTIANLEAIRALQAKFGADRLAISSPNRYFEELEFARPALPVLKDELQMHAVGCYSTHSESKENNRRAEHRLLAAEKFSAAAGVLLGLSYPQEQLKQAWENVLFNQFHDIMGGCSIREAFQDARESYGEALHIAAKALNAATQRISWSIDTMKPDVKSLSKEKDWLSWEQGDLGTPYVVFNPLSWETEVPVRANRKLASVTDDEGNAVPVQTVRASRTNGRDNWDTLFMARVPAMGYRVYWCFRDKALTPESAPSPVIAEGNVLENDYVRVEIEPHTGYVSRMLDKRTNTEVLAGKGAVPVVIDEHHSDTWGHGLRSYRDLIGYFADAEVKVLEQGPLRGVLRVTSRYNGSTLRQDFTLHHHSADVQVRVQLDWREKHKMLKLSFPVAAEQPETHAEIPYGYLRREPNGREVPGQQWIDVCGIDPKTGTRRGLAILNSGKYAYDVLDNEARITVVRSPIFADHYGVRDDQVEYMDQGVQEFAYALVPYEGGWQDAGIVRKAYELNVPPVAVWETYHEGPLPQKYEGLKISSEQVICTAFKQAEDGGGWIARGYETAGRPAKAELRVPMLNRSWTADFGKCEIKTFYVPSDAELPVREVQLTEMAMVQDESKETGSGNP</sequence>
<dbReference type="InterPro" id="IPR027291">
    <property type="entry name" value="Glyco_hydro_38_N_sf"/>
</dbReference>
<dbReference type="EMBL" id="JAGGDJ010000009">
    <property type="protein sequence ID" value="MBO7745437.1"/>
    <property type="molecule type" value="Genomic_DNA"/>
</dbReference>
<dbReference type="Gene3D" id="3.20.110.10">
    <property type="entry name" value="Glycoside hydrolase 38, N terminal domain"/>
    <property type="match status" value="1"/>
</dbReference>
<dbReference type="InterPro" id="IPR041147">
    <property type="entry name" value="GH38_C"/>
</dbReference>
<dbReference type="Pfam" id="PF17677">
    <property type="entry name" value="Glyco_hydro38C2"/>
    <property type="match status" value="1"/>
</dbReference>
<evidence type="ECO:0000256" key="4">
    <source>
        <dbReference type="ARBA" id="ARBA00023295"/>
    </source>
</evidence>
<evidence type="ECO:0000313" key="7">
    <source>
        <dbReference type="Proteomes" id="UP000670947"/>
    </source>
</evidence>
<dbReference type="SUPFAM" id="SSF74650">
    <property type="entry name" value="Galactose mutarotase-like"/>
    <property type="match status" value="1"/>
</dbReference>
<name>A0ABS3WAX5_9BACL</name>
<dbReference type="InterPro" id="IPR037094">
    <property type="entry name" value="Glyco_hydro_38_cen_sf"/>
</dbReference>
<evidence type="ECO:0000313" key="6">
    <source>
        <dbReference type="EMBL" id="MBO7745437.1"/>
    </source>
</evidence>
<dbReference type="Pfam" id="PF09261">
    <property type="entry name" value="Alpha-mann_mid"/>
    <property type="match status" value="1"/>
</dbReference>
<dbReference type="SUPFAM" id="SSF88688">
    <property type="entry name" value="Families 57/38 glycoside transferase middle domain"/>
    <property type="match status" value="1"/>
</dbReference>
<protein>
    <submittedName>
        <fullName evidence="6">Alpha-mannosidase</fullName>
    </submittedName>
</protein>
<dbReference type="InterPro" id="IPR013780">
    <property type="entry name" value="Glyco_hydro_b"/>
</dbReference>
<dbReference type="InterPro" id="IPR015341">
    <property type="entry name" value="Glyco_hydro_38_cen"/>
</dbReference>
<keyword evidence="7" id="KW-1185">Reference proteome</keyword>
<dbReference type="PANTHER" id="PTHR46017:SF1">
    <property type="entry name" value="ALPHA-MANNOSIDASE 2C1"/>
    <property type="match status" value="1"/>
</dbReference>
<evidence type="ECO:0000259" key="5">
    <source>
        <dbReference type="SMART" id="SM00872"/>
    </source>
</evidence>
<dbReference type="PANTHER" id="PTHR46017">
    <property type="entry name" value="ALPHA-MANNOSIDASE 2C1"/>
    <property type="match status" value="1"/>
</dbReference>
<keyword evidence="3" id="KW-0378">Hydrolase</keyword>
<dbReference type="CDD" id="cd10789">
    <property type="entry name" value="GH38N_AMII_ER_cytosolic"/>
    <property type="match status" value="1"/>
</dbReference>
<reference evidence="6 7" key="1">
    <citation type="submission" date="2021-03" db="EMBL/GenBank/DDBJ databases">
        <title>Paenibacillus artemisicola MWE-103 whole genome sequence.</title>
        <authorList>
            <person name="Ham Y.J."/>
        </authorList>
    </citation>
    <scope>NUCLEOTIDE SEQUENCE [LARGE SCALE GENOMIC DNA]</scope>
    <source>
        <strain evidence="6 7">MWE-103</strain>
    </source>
</reference>
<keyword evidence="2" id="KW-0479">Metal-binding</keyword>
<gene>
    <name evidence="6" type="ORF">I8J29_14590</name>
</gene>
<comment type="caution">
    <text evidence="6">The sequence shown here is derived from an EMBL/GenBank/DDBJ whole genome shotgun (WGS) entry which is preliminary data.</text>
</comment>
<proteinExistence type="inferred from homology"/>
<accession>A0ABS3WAX5</accession>
<comment type="similarity">
    <text evidence="1">Belongs to the glycosyl hydrolase 38 family.</text>
</comment>
<dbReference type="InterPro" id="IPR000602">
    <property type="entry name" value="Glyco_hydro_38_N"/>
</dbReference>
<feature type="domain" description="Glycoside hydrolase family 38 central" evidence="5">
    <location>
        <begin position="273"/>
        <end position="350"/>
    </location>
</feature>
<dbReference type="Proteomes" id="UP000670947">
    <property type="component" value="Unassembled WGS sequence"/>
</dbReference>
<dbReference type="Gene3D" id="2.60.40.1180">
    <property type="entry name" value="Golgi alpha-mannosidase II"/>
    <property type="match status" value="1"/>
</dbReference>
<evidence type="ECO:0000256" key="1">
    <source>
        <dbReference type="ARBA" id="ARBA00009792"/>
    </source>
</evidence>
<evidence type="ECO:0000256" key="3">
    <source>
        <dbReference type="ARBA" id="ARBA00022801"/>
    </source>
</evidence>
<dbReference type="InterPro" id="IPR011013">
    <property type="entry name" value="Gal_mutarotase_sf_dom"/>
</dbReference>
<dbReference type="SUPFAM" id="SSF88713">
    <property type="entry name" value="Glycoside hydrolase/deacetylase"/>
    <property type="match status" value="1"/>
</dbReference>